<name>A0ABS2R4R3_9BACI</name>
<proteinExistence type="predicted"/>
<accession>A0ABS2R4R3</accession>
<reference evidence="1 2" key="1">
    <citation type="submission" date="2021-01" db="EMBL/GenBank/DDBJ databases">
        <title>Genomic Encyclopedia of Type Strains, Phase IV (KMG-IV): sequencing the most valuable type-strain genomes for metagenomic binning, comparative biology and taxonomic classification.</title>
        <authorList>
            <person name="Goeker M."/>
        </authorList>
    </citation>
    <scope>NUCLEOTIDE SEQUENCE [LARGE SCALE GENOMIC DNA]</scope>
    <source>
        <strain evidence="1 2">DSM 105453</strain>
    </source>
</reference>
<organism evidence="1 2">
    <name type="scientific">Siminovitchia thermophila</name>
    <dbReference type="NCBI Taxonomy" id="1245522"/>
    <lineage>
        <taxon>Bacteria</taxon>
        <taxon>Bacillati</taxon>
        <taxon>Bacillota</taxon>
        <taxon>Bacilli</taxon>
        <taxon>Bacillales</taxon>
        <taxon>Bacillaceae</taxon>
        <taxon>Siminovitchia</taxon>
    </lineage>
</organism>
<evidence type="ECO:0000313" key="2">
    <source>
        <dbReference type="Proteomes" id="UP000823485"/>
    </source>
</evidence>
<dbReference type="RefSeq" id="WP_205178988.1">
    <property type="nucleotide sequence ID" value="NZ_JAFBFH010000008.1"/>
</dbReference>
<evidence type="ECO:0008006" key="3">
    <source>
        <dbReference type="Google" id="ProtNLM"/>
    </source>
</evidence>
<dbReference type="InterPro" id="IPR021375">
    <property type="entry name" value="DUF2997"/>
</dbReference>
<comment type="caution">
    <text evidence="1">The sequence shown here is derived from an EMBL/GenBank/DDBJ whole genome shotgun (WGS) entry which is preliminary data.</text>
</comment>
<keyword evidence="2" id="KW-1185">Reference proteome</keyword>
<protein>
    <recommendedName>
        <fullName evidence="3">DUF2997 domain-containing protein</fullName>
    </recommendedName>
</protein>
<dbReference type="Proteomes" id="UP000823485">
    <property type="component" value="Unassembled WGS sequence"/>
</dbReference>
<dbReference type="EMBL" id="JAFBFH010000008">
    <property type="protein sequence ID" value="MBM7714640.1"/>
    <property type="molecule type" value="Genomic_DNA"/>
</dbReference>
<evidence type="ECO:0000313" key="1">
    <source>
        <dbReference type="EMBL" id="MBM7714640.1"/>
    </source>
</evidence>
<gene>
    <name evidence="1" type="ORF">JOC94_001612</name>
</gene>
<sequence>MRDKKLQIKITEDGQVFAETIGIKGKDCLEYIEMLEQLLDAETIDSNYTEEYYQTEIQSVRQNKQFIKEGD</sequence>
<dbReference type="Pfam" id="PF11211">
    <property type="entry name" value="DUF2997"/>
    <property type="match status" value="1"/>
</dbReference>